<feature type="transmembrane region" description="Helical" evidence="1">
    <location>
        <begin position="88"/>
        <end position="106"/>
    </location>
</feature>
<evidence type="ECO:0000313" key="3">
    <source>
        <dbReference type="Proteomes" id="UP000186922"/>
    </source>
</evidence>
<evidence type="ECO:0000313" key="2">
    <source>
        <dbReference type="EMBL" id="GAV09625.1"/>
    </source>
</evidence>
<protein>
    <submittedName>
        <fullName evidence="2">Uncharacterized protein</fullName>
    </submittedName>
</protein>
<keyword evidence="1" id="KW-1133">Transmembrane helix</keyword>
<dbReference type="EMBL" id="BDGG01000024">
    <property type="protein sequence ID" value="GAV09625.1"/>
    <property type="molecule type" value="Genomic_DNA"/>
</dbReference>
<sequence>MSEKIDRLAPCLVTLKSLKPAQRRLLLKFCDKNHIRAFEEVLLNIVKNTAKLSETDKKIFQRWKKPLKLLVLKKYPVKYKRDLLLQKGGFFAALLPILVSVVGFVLSR</sequence>
<name>A0A1D1W8C3_RAMVA</name>
<evidence type="ECO:0000256" key="1">
    <source>
        <dbReference type="SAM" id="Phobius"/>
    </source>
</evidence>
<gene>
    <name evidence="2" type="primary">RvY_19129-1</name>
    <name evidence="2" type="synonym">RvY_19129.1</name>
    <name evidence="2" type="ORF">RvY_19129</name>
</gene>
<keyword evidence="3" id="KW-1185">Reference proteome</keyword>
<dbReference type="AlphaFoldDB" id="A0A1D1W8C3"/>
<keyword evidence="1" id="KW-0472">Membrane</keyword>
<reference evidence="2 3" key="1">
    <citation type="journal article" date="2016" name="Nat. Commun.">
        <title>Extremotolerant tardigrade genome and improved radiotolerance of human cultured cells by tardigrade-unique protein.</title>
        <authorList>
            <person name="Hashimoto T."/>
            <person name="Horikawa D.D."/>
            <person name="Saito Y."/>
            <person name="Kuwahara H."/>
            <person name="Kozuka-Hata H."/>
            <person name="Shin-I T."/>
            <person name="Minakuchi Y."/>
            <person name="Ohishi K."/>
            <person name="Motoyama A."/>
            <person name="Aizu T."/>
            <person name="Enomoto A."/>
            <person name="Kondo K."/>
            <person name="Tanaka S."/>
            <person name="Hara Y."/>
            <person name="Koshikawa S."/>
            <person name="Sagara H."/>
            <person name="Miura T."/>
            <person name="Yokobori S."/>
            <person name="Miyagawa K."/>
            <person name="Suzuki Y."/>
            <person name="Kubo T."/>
            <person name="Oyama M."/>
            <person name="Kohara Y."/>
            <person name="Fujiyama A."/>
            <person name="Arakawa K."/>
            <person name="Katayama T."/>
            <person name="Toyoda A."/>
            <person name="Kunieda T."/>
        </authorList>
    </citation>
    <scope>NUCLEOTIDE SEQUENCE [LARGE SCALE GENOMIC DNA]</scope>
    <source>
        <strain evidence="2 3">YOKOZUNA-1</strain>
    </source>
</reference>
<accession>A0A1D1W8C3</accession>
<keyword evidence="1" id="KW-0812">Transmembrane</keyword>
<organism evidence="2 3">
    <name type="scientific">Ramazzottius varieornatus</name>
    <name type="common">Water bear</name>
    <name type="synonym">Tardigrade</name>
    <dbReference type="NCBI Taxonomy" id="947166"/>
    <lineage>
        <taxon>Eukaryota</taxon>
        <taxon>Metazoa</taxon>
        <taxon>Ecdysozoa</taxon>
        <taxon>Tardigrada</taxon>
        <taxon>Eutardigrada</taxon>
        <taxon>Parachela</taxon>
        <taxon>Hypsibioidea</taxon>
        <taxon>Ramazzottiidae</taxon>
        <taxon>Ramazzottius</taxon>
    </lineage>
</organism>
<dbReference type="Proteomes" id="UP000186922">
    <property type="component" value="Unassembled WGS sequence"/>
</dbReference>
<comment type="caution">
    <text evidence="2">The sequence shown here is derived from an EMBL/GenBank/DDBJ whole genome shotgun (WGS) entry which is preliminary data.</text>
</comment>
<proteinExistence type="predicted"/>